<evidence type="ECO:0000256" key="2">
    <source>
        <dbReference type="ARBA" id="ARBA00004691"/>
    </source>
</evidence>
<comment type="similarity">
    <text evidence="9 13">Belongs to the QueA family.</text>
</comment>
<dbReference type="FunFam" id="3.40.1780.10:FF:000001">
    <property type="entry name" value="S-adenosylmethionine:tRNA ribosyltransferase-isomerase"/>
    <property type="match status" value="1"/>
</dbReference>
<dbReference type="InterPro" id="IPR003699">
    <property type="entry name" value="QueA"/>
</dbReference>
<dbReference type="InterPro" id="IPR042119">
    <property type="entry name" value="QueA_dom2"/>
</dbReference>
<sequence>MHISEFDFELPPDRIAQYPAERRDHARLMVVDRRAGTMTHHRFYELPDLLTSGDLLVRNTSKVVPARLLGRREATGGRWEGLFVRAEVDASGLVWELLAQTRGHPRPGEWIVINRRSDLELPTGSTDHEHEGLRLQLVGRGPGGTWKARLHLPDGPATDPDSVWTLLERFGEVPLPPYIRHGREGTGDRDRYQTTYAQTPGSVAAPTAGLHFTPELFETLERRGVGVADLTLHVGIGTFRPLNVETIEAHHMHAETAHLPLATARRLNECRARGGRIVAVGTTSARTLEHVAHQVVTKTGTVGFESFEGDVDLYIKPGHEFLGLDALITNFHLPRSSLIVLVSALAGVELIRDAYRVAIAEGYRFYSYGDAMFIR</sequence>
<dbReference type="EMBL" id="CP002353">
    <property type="protein sequence ID" value="ADV63886.1"/>
    <property type="molecule type" value="Genomic_DNA"/>
</dbReference>
<keyword evidence="15" id="KW-1185">Reference proteome</keyword>
<dbReference type="FunCoup" id="E8R5Y4">
    <property type="interactions" value="359"/>
</dbReference>
<keyword evidence="7 13" id="KW-0671">Queuosine biosynthesis</keyword>
<evidence type="ECO:0000256" key="7">
    <source>
        <dbReference type="ARBA" id="ARBA00022785"/>
    </source>
</evidence>
<gene>
    <name evidence="13" type="primary">queA</name>
    <name evidence="14" type="ordered locus">Isop_3324</name>
</gene>
<dbReference type="STRING" id="575540.Isop_3324"/>
<proteinExistence type="inferred from homology"/>
<evidence type="ECO:0000256" key="9">
    <source>
        <dbReference type="ARBA" id="ARBA00061210"/>
    </source>
</evidence>
<dbReference type="NCBIfam" id="NF001140">
    <property type="entry name" value="PRK00147.1"/>
    <property type="match status" value="1"/>
</dbReference>
<comment type="function">
    <text evidence="13">Transfers and isomerizes the ribose moiety from AdoMet to the 7-aminomethyl group of 7-deazaguanine (preQ1-tRNA) to give epoxyqueuosine (oQ-tRNA).</text>
</comment>
<evidence type="ECO:0000256" key="6">
    <source>
        <dbReference type="ARBA" id="ARBA00022691"/>
    </source>
</evidence>
<evidence type="ECO:0000256" key="1">
    <source>
        <dbReference type="ARBA" id="ARBA00004496"/>
    </source>
</evidence>
<evidence type="ECO:0000256" key="8">
    <source>
        <dbReference type="ARBA" id="ARBA00052751"/>
    </source>
</evidence>
<dbReference type="SUPFAM" id="SSF111337">
    <property type="entry name" value="QueA-like"/>
    <property type="match status" value="1"/>
</dbReference>
<dbReference type="Pfam" id="PF02547">
    <property type="entry name" value="Queuosine_synth"/>
    <property type="match status" value="1"/>
</dbReference>
<dbReference type="RefSeq" id="WP_013566174.1">
    <property type="nucleotide sequence ID" value="NC_014962.1"/>
</dbReference>
<dbReference type="PANTHER" id="PTHR30307:SF0">
    <property type="entry name" value="S-ADENOSYLMETHIONINE:TRNA RIBOSYLTRANSFERASE-ISOMERASE"/>
    <property type="match status" value="1"/>
</dbReference>
<comment type="subunit">
    <text evidence="3 13">Monomer.</text>
</comment>
<reference evidence="14 15" key="2">
    <citation type="journal article" date="2011" name="Stand. Genomic Sci.">
        <title>Complete genome sequence of Isosphaera pallida type strain (IS1B).</title>
        <authorList>
            <consortium name="US DOE Joint Genome Institute (JGI-PGF)"/>
            <person name="Goker M."/>
            <person name="Cleland D."/>
            <person name="Saunders E."/>
            <person name="Lapidus A."/>
            <person name="Nolan M."/>
            <person name="Lucas S."/>
            <person name="Hammon N."/>
            <person name="Deshpande S."/>
            <person name="Cheng J.F."/>
            <person name="Tapia R."/>
            <person name="Han C."/>
            <person name="Goodwin L."/>
            <person name="Pitluck S."/>
            <person name="Liolios K."/>
            <person name="Pagani I."/>
            <person name="Ivanova N."/>
            <person name="Mavromatis K."/>
            <person name="Pati A."/>
            <person name="Chen A."/>
            <person name="Palaniappan K."/>
            <person name="Land M."/>
            <person name="Hauser L."/>
            <person name="Chang Y.J."/>
            <person name="Jeffries C.D."/>
            <person name="Detter J.C."/>
            <person name="Beck B."/>
            <person name="Woyke T."/>
            <person name="Bristow J."/>
            <person name="Eisen J.A."/>
            <person name="Markowitz V."/>
            <person name="Hugenholtz P."/>
            <person name="Kyrpides N.C."/>
            <person name="Klenk H.P."/>
        </authorList>
    </citation>
    <scope>NUCLEOTIDE SEQUENCE [LARGE SCALE GENOMIC DNA]</scope>
    <source>
        <strain evidence="15">ATCC 43644 / DSM 9630 / IS1B</strain>
    </source>
</reference>
<dbReference type="NCBIfam" id="TIGR00113">
    <property type="entry name" value="queA"/>
    <property type="match status" value="1"/>
</dbReference>
<name>E8R5Y4_ISOPI</name>
<organism evidence="14 15">
    <name type="scientific">Isosphaera pallida (strain ATCC 43644 / DSM 9630 / IS1B)</name>
    <dbReference type="NCBI Taxonomy" id="575540"/>
    <lineage>
        <taxon>Bacteria</taxon>
        <taxon>Pseudomonadati</taxon>
        <taxon>Planctomycetota</taxon>
        <taxon>Planctomycetia</taxon>
        <taxon>Isosphaerales</taxon>
        <taxon>Isosphaeraceae</taxon>
        <taxon>Isosphaera</taxon>
    </lineage>
</organism>
<dbReference type="InterPro" id="IPR036100">
    <property type="entry name" value="QueA_sf"/>
</dbReference>
<dbReference type="Gene3D" id="2.40.10.240">
    <property type="entry name" value="QueA-like"/>
    <property type="match status" value="1"/>
</dbReference>
<dbReference type="Gene3D" id="3.40.1780.10">
    <property type="entry name" value="QueA-like"/>
    <property type="match status" value="1"/>
</dbReference>
<keyword evidence="4 13" id="KW-0963">Cytoplasm</keyword>
<evidence type="ECO:0000256" key="12">
    <source>
        <dbReference type="ARBA" id="ARBA00076160"/>
    </source>
</evidence>
<evidence type="ECO:0000256" key="11">
    <source>
        <dbReference type="ARBA" id="ARBA00069325"/>
    </source>
</evidence>
<dbReference type="HOGENOM" id="CLU_039110_1_0_0"/>
<dbReference type="EC" id="2.4.99.17" evidence="10 13"/>
<dbReference type="GO" id="GO:0051075">
    <property type="term" value="F:S-adenosylmethionine:tRNA ribosyltransferase-isomerase activity"/>
    <property type="evidence" value="ECO:0007669"/>
    <property type="project" value="UniProtKB-EC"/>
</dbReference>
<evidence type="ECO:0000256" key="4">
    <source>
        <dbReference type="ARBA" id="ARBA00022490"/>
    </source>
</evidence>
<dbReference type="GO" id="GO:0008616">
    <property type="term" value="P:tRNA queuosine(34) biosynthetic process"/>
    <property type="evidence" value="ECO:0007669"/>
    <property type="project" value="UniProtKB-UniRule"/>
</dbReference>
<dbReference type="AlphaFoldDB" id="E8R5Y4"/>
<dbReference type="GO" id="GO:0005737">
    <property type="term" value="C:cytoplasm"/>
    <property type="evidence" value="ECO:0007669"/>
    <property type="project" value="UniProtKB-SubCell"/>
</dbReference>
<evidence type="ECO:0000313" key="14">
    <source>
        <dbReference type="EMBL" id="ADV63886.1"/>
    </source>
</evidence>
<dbReference type="InterPro" id="IPR042118">
    <property type="entry name" value="QueA_dom1"/>
</dbReference>
<evidence type="ECO:0000256" key="13">
    <source>
        <dbReference type="HAMAP-Rule" id="MF_00113"/>
    </source>
</evidence>
<comment type="catalytic activity">
    <reaction evidence="8 13">
        <text>7-aminomethyl-7-carbaguanosine(34) in tRNA + S-adenosyl-L-methionine = epoxyqueuosine(34) in tRNA + adenine + L-methionine + 2 H(+)</text>
        <dbReference type="Rhea" id="RHEA:32155"/>
        <dbReference type="Rhea" id="RHEA-COMP:10342"/>
        <dbReference type="Rhea" id="RHEA-COMP:18582"/>
        <dbReference type="ChEBI" id="CHEBI:15378"/>
        <dbReference type="ChEBI" id="CHEBI:16708"/>
        <dbReference type="ChEBI" id="CHEBI:57844"/>
        <dbReference type="ChEBI" id="CHEBI:59789"/>
        <dbReference type="ChEBI" id="CHEBI:82833"/>
        <dbReference type="ChEBI" id="CHEBI:194443"/>
        <dbReference type="EC" id="2.4.99.17"/>
    </reaction>
</comment>
<dbReference type="OrthoDB" id="9805933at2"/>
<dbReference type="HAMAP" id="MF_00113">
    <property type="entry name" value="QueA"/>
    <property type="match status" value="1"/>
</dbReference>
<keyword evidence="5 13" id="KW-0808">Transferase</keyword>
<dbReference type="Proteomes" id="UP000008631">
    <property type="component" value="Chromosome"/>
</dbReference>
<dbReference type="UniPathway" id="UPA00392"/>
<comment type="pathway">
    <text evidence="2 13">tRNA modification; tRNA-queuosine biosynthesis.</text>
</comment>
<dbReference type="InParanoid" id="E8R5Y4"/>
<protein>
    <recommendedName>
        <fullName evidence="11 13">S-adenosylmethionine:tRNA ribosyltransferase-isomerase</fullName>
        <ecNumber evidence="10 13">2.4.99.17</ecNumber>
    </recommendedName>
    <alternativeName>
        <fullName evidence="12 13">Queuosine biosynthesis protein QueA</fullName>
    </alternativeName>
</protein>
<dbReference type="KEGG" id="ipa:Isop_3324"/>
<accession>E8R5Y4</accession>
<comment type="subcellular location">
    <subcellularLocation>
        <location evidence="1 13">Cytoplasm</location>
    </subcellularLocation>
</comment>
<dbReference type="PANTHER" id="PTHR30307">
    <property type="entry name" value="S-ADENOSYLMETHIONINE:TRNA RIBOSYLTRANSFERASE-ISOMERASE"/>
    <property type="match status" value="1"/>
</dbReference>
<keyword evidence="6 13" id="KW-0949">S-adenosyl-L-methionine</keyword>
<evidence type="ECO:0000256" key="10">
    <source>
        <dbReference type="ARBA" id="ARBA00066503"/>
    </source>
</evidence>
<dbReference type="eggNOG" id="COG0809">
    <property type="taxonomic scope" value="Bacteria"/>
</dbReference>
<reference key="1">
    <citation type="submission" date="2010-11" db="EMBL/GenBank/DDBJ databases">
        <title>The complete sequence of chromosome of Isophaera pallida ATCC 43644.</title>
        <authorList>
            <consortium name="US DOE Joint Genome Institute (JGI-PGF)"/>
            <person name="Lucas S."/>
            <person name="Copeland A."/>
            <person name="Lapidus A."/>
            <person name="Bruce D."/>
            <person name="Goodwin L."/>
            <person name="Pitluck S."/>
            <person name="Kyrpides N."/>
            <person name="Mavromatis K."/>
            <person name="Pagani I."/>
            <person name="Ivanova N."/>
            <person name="Saunders E."/>
            <person name="Brettin T."/>
            <person name="Detter J.C."/>
            <person name="Han C."/>
            <person name="Tapia R."/>
            <person name="Land M."/>
            <person name="Hauser L."/>
            <person name="Markowitz V."/>
            <person name="Cheng J.-F."/>
            <person name="Hugenholtz P."/>
            <person name="Woyke T."/>
            <person name="Wu D."/>
            <person name="Eisen J.A."/>
        </authorList>
    </citation>
    <scope>NUCLEOTIDE SEQUENCE</scope>
    <source>
        <strain>ATCC 43644</strain>
    </source>
</reference>
<evidence type="ECO:0000256" key="5">
    <source>
        <dbReference type="ARBA" id="ARBA00022679"/>
    </source>
</evidence>
<evidence type="ECO:0000256" key="3">
    <source>
        <dbReference type="ARBA" id="ARBA00011245"/>
    </source>
</evidence>
<evidence type="ECO:0000313" key="15">
    <source>
        <dbReference type="Proteomes" id="UP000008631"/>
    </source>
</evidence>